<organism evidence="1 2">
    <name type="scientific">Nocardia pseudobrasiliensis</name>
    <dbReference type="NCBI Taxonomy" id="45979"/>
    <lineage>
        <taxon>Bacteria</taxon>
        <taxon>Bacillati</taxon>
        <taxon>Actinomycetota</taxon>
        <taxon>Actinomycetes</taxon>
        <taxon>Mycobacteriales</taxon>
        <taxon>Nocardiaceae</taxon>
        <taxon>Nocardia</taxon>
    </lineage>
</organism>
<accession>A0A370HXJ0</accession>
<gene>
    <name evidence="1" type="ORF">DFR76_111242</name>
</gene>
<evidence type="ECO:0000313" key="2">
    <source>
        <dbReference type="Proteomes" id="UP000254869"/>
    </source>
</evidence>
<protein>
    <submittedName>
        <fullName evidence="1">Uncharacterized protein</fullName>
    </submittedName>
</protein>
<comment type="caution">
    <text evidence="1">The sequence shown here is derived from an EMBL/GenBank/DDBJ whole genome shotgun (WGS) entry which is preliminary data.</text>
</comment>
<dbReference type="EMBL" id="QQBC01000011">
    <property type="protein sequence ID" value="RDI63223.1"/>
    <property type="molecule type" value="Genomic_DNA"/>
</dbReference>
<name>A0A370HXJ0_9NOCA</name>
<proteinExistence type="predicted"/>
<keyword evidence="2" id="KW-1185">Reference proteome</keyword>
<dbReference type="AlphaFoldDB" id="A0A370HXJ0"/>
<evidence type="ECO:0000313" key="1">
    <source>
        <dbReference type="EMBL" id="RDI63223.1"/>
    </source>
</evidence>
<dbReference type="STRING" id="1210086.GCA_001613105_04985"/>
<sequence length="129" mass="13195">MIYSATLPAQPAGGADVVAVAGVYSPAFYSGDTVTDVEIVAPAGFSPITGAANDNVTIEVRQLRDGVVLQTFAALTTAPGITLSAERPISLPISGQPLLLARDVIDVRLRQNGAGRAVGPGLYLSVFVS</sequence>
<reference evidence="1 2" key="1">
    <citation type="submission" date="2018-07" db="EMBL/GenBank/DDBJ databases">
        <title>Genomic Encyclopedia of Type Strains, Phase IV (KMG-IV): sequencing the most valuable type-strain genomes for metagenomic binning, comparative biology and taxonomic classification.</title>
        <authorList>
            <person name="Goeker M."/>
        </authorList>
    </citation>
    <scope>NUCLEOTIDE SEQUENCE [LARGE SCALE GENOMIC DNA]</scope>
    <source>
        <strain evidence="1 2">DSM 44290</strain>
    </source>
</reference>
<dbReference type="Proteomes" id="UP000254869">
    <property type="component" value="Unassembled WGS sequence"/>
</dbReference>
<dbReference type="RefSeq" id="WP_147288069.1">
    <property type="nucleotide sequence ID" value="NZ_QQBC01000011.1"/>
</dbReference>